<proteinExistence type="predicted"/>
<dbReference type="GO" id="GO:0003676">
    <property type="term" value="F:nucleic acid binding"/>
    <property type="evidence" value="ECO:0007669"/>
    <property type="project" value="InterPro"/>
</dbReference>
<gene>
    <name evidence="1" type="ORF">THS5294_01549</name>
</gene>
<dbReference type="SUPFAM" id="SSF53098">
    <property type="entry name" value="Ribonuclease H-like"/>
    <property type="match status" value="1"/>
</dbReference>
<dbReference type="Proteomes" id="UP000051298">
    <property type="component" value="Unassembled WGS sequence"/>
</dbReference>
<protein>
    <submittedName>
        <fullName evidence="1">Uncharacterized protein</fullName>
    </submittedName>
</protein>
<evidence type="ECO:0000313" key="2">
    <source>
        <dbReference type="Proteomes" id="UP000051298"/>
    </source>
</evidence>
<dbReference type="InterPro" id="IPR036397">
    <property type="entry name" value="RNaseH_sf"/>
</dbReference>
<name>A0A0P1EYK3_9RHOB</name>
<dbReference type="EMBL" id="CYRX01000025">
    <property type="protein sequence ID" value="CUH60260.1"/>
    <property type="molecule type" value="Genomic_DNA"/>
</dbReference>
<evidence type="ECO:0000313" key="1">
    <source>
        <dbReference type="EMBL" id="CUH60260.1"/>
    </source>
</evidence>
<dbReference type="RefSeq" id="WP_058123279.1">
    <property type="nucleotide sequence ID" value="NZ_CYRX01000025.1"/>
</dbReference>
<sequence length="186" mass="20264">MIVAALDLATKTGVAVGPCGGQPELWTLDLKSKHEAKFHASRLMEIQGLTQRLIVEMDVTKIFIEKPFVAGHNNFETTLLTIGLTANVISWAERKGVPFDLIPAQTVARYFIGSGKMKRSAKKAAILAECQERGWAPQDDNQADAAALWDLACTRLCGAHAAATVPLFHQQSKDHETRSAQPESAK</sequence>
<dbReference type="InterPro" id="IPR012337">
    <property type="entry name" value="RNaseH-like_sf"/>
</dbReference>
<dbReference type="AlphaFoldDB" id="A0A0P1EYK3"/>
<organism evidence="1 2">
    <name type="scientific">Thalassobacter stenotrophicus</name>
    <dbReference type="NCBI Taxonomy" id="266809"/>
    <lineage>
        <taxon>Bacteria</taxon>
        <taxon>Pseudomonadati</taxon>
        <taxon>Pseudomonadota</taxon>
        <taxon>Alphaproteobacteria</taxon>
        <taxon>Rhodobacterales</taxon>
        <taxon>Roseobacteraceae</taxon>
        <taxon>Thalassobacter</taxon>
    </lineage>
</organism>
<accession>A0A0P1EYK3</accession>
<dbReference type="Gene3D" id="3.30.420.10">
    <property type="entry name" value="Ribonuclease H-like superfamily/Ribonuclease H"/>
    <property type="match status" value="1"/>
</dbReference>
<reference evidence="1 2" key="1">
    <citation type="submission" date="2015-09" db="EMBL/GenBank/DDBJ databases">
        <authorList>
            <consortium name="Swine Surveillance"/>
        </authorList>
    </citation>
    <scope>NUCLEOTIDE SEQUENCE [LARGE SCALE GENOMIC DNA]</scope>
    <source>
        <strain evidence="1 2">CECT 5294</strain>
    </source>
</reference>